<organism evidence="1">
    <name type="scientific">Brassica napus</name>
    <name type="common">Rape</name>
    <dbReference type="NCBI Taxonomy" id="3708"/>
    <lineage>
        <taxon>Eukaryota</taxon>
        <taxon>Viridiplantae</taxon>
        <taxon>Streptophyta</taxon>
        <taxon>Embryophyta</taxon>
        <taxon>Tracheophyta</taxon>
        <taxon>Spermatophyta</taxon>
        <taxon>Magnoliopsida</taxon>
        <taxon>eudicotyledons</taxon>
        <taxon>Gunneridae</taxon>
        <taxon>Pentapetalae</taxon>
        <taxon>rosids</taxon>
        <taxon>malvids</taxon>
        <taxon>Brassicales</taxon>
        <taxon>Brassicaceae</taxon>
        <taxon>Brassiceae</taxon>
        <taxon>Brassica</taxon>
    </lineage>
</organism>
<protein>
    <submittedName>
        <fullName evidence="1">(rape) hypothetical protein</fullName>
    </submittedName>
</protein>
<proteinExistence type="predicted"/>
<name>A0A816J2U6_BRANA</name>
<dbReference type="AlphaFoldDB" id="A0A816J2U6"/>
<reference evidence="1" key="1">
    <citation type="submission" date="2021-01" db="EMBL/GenBank/DDBJ databases">
        <authorList>
            <consortium name="Genoscope - CEA"/>
            <person name="William W."/>
        </authorList>
    </citation>
    <scope>NUCLEOTIDE SEQUENCE</scope>
</reference>
<accession>A0A816J2U6</accession>
<sequence>MPMRFARSLNMEKELERCLEYHLIHLRLANTMNLA</sequence>
<dbReference type="Proteomes" id="UP001295469">
    <property type="component" value="Chromosome C09"/>
</dbReference>
<dbReference type="EMBL" id="HG994373">
    <property type="protein sequence ID" value="CAF1721850.1"/>
    <property type="molecule type" value="Genomic_DNA"/>
</dbReference>
<gene>
    <name evidence="1" type="ORF">DARMORV10_C09P18430.1</name>
</gene>
<evidence type="ECO:0000313" key="1">
    <source>
        <dbReference type="EMBL" id="CAF1721850.1"/>
    </source>
</evidence>